<evidence type="ECO:0000313" key="2">
    <source>
        <dbReference type="EMBL" id="MEN1761086.1"/>
    </source>
</evidence>
<dbReference type="PANTHER" id="PTHR30304">
    <property type="entry name" value="D-TAGATOSE-1,6-BISPHOSPHATE ALDOLASE"/>
    <property type="match status" value="1"/>
</dbReference>
<name>A0ABU9VVA3_9CLOT</name>
<gene>
    <name evidence="2" type="ORF">AAIG11_11405</name>
</gene>
<protein>
    <submittedName>
        <fullName evidence="2">Class II fructose-bisphosphate aldolase</fullName>
        <ecNumber evidence="2">4.1.2.13</ecNumber>
    </submittedName>
</protein>
<dbReference type="InterPro" id="IPR000771">
    <property type="entry name" value="FBA_II"/>
</dbReference>
<keyword evidence="3" id="KW-1185">Reference proteome</keyword>
<evidence type="ECO:0000256" key="1">
    <source>
        <dbReference type="ARBA" id="ARBA00001947"/>
    </source>
</evidence>
<organism evidence="2 3">
    <name type="scientific">Anoxynatronum sibiricum</name>
    <dbReference type="NCBI Taxonomy" id="210623"/>
    <lineage>
        <taxon>Bacteria</taxon>
        <taxon>Bacillati</taxon>
        <taxon>Bacillota</taxon>
        <taxon>Clostridia</taxon>
        <taxon>Eubacteriales</taxon>
        <taxon>Clostridiaceae</taxon>
        <taxon>Anoxynatronum</taxon>
    </lineage>
</organism>
<keyword evidence="2" id="KW-0456">Lyase</keyword>
<proteinExistence type="predicted"/>
<dbReference type="InterPro" id="IPR013785">
    <property type="entry name" value="Aldolase_TIM"/>
</dbReference>
<dbReference type="EMBL" id="JBCITM010000011">
    <property type="protein sequence ID" value="MEN1761086.1"/>
    <property type="molecule type" value="Genomic_DNA"/>
</dbReference>
<dbReference type="RefSeq" id="WP_343186401.1">
    <property type="nucleotide sequence ID" value="NZ_JBCITM010000011.1"/>
</dbReference>
<dbReference type="Gene3D" id="3.20.20.70">
    <property type="entry name" value="Aldolase class I"/>
    <property type="match status" value="1"/>
</dbReference>
<evidence type="ECO:0000313" key="3">
    <source>
        <dbReference type="Proteomes" id="UP001407405"/>
    </source>
</evidence>
<dbReference type="GO" id="GO:0004332">
    <property type="term" value="F:fructose-bisphosphate aldolase activity"/>
    <property type="evidence" value="ECO:0007669"/>
    <property type="project" value="UniProtKB-EC"/>
</dbReference>
<dbReference type="SUPFAM" id="SSF51569">
    <property type="entry name" value="Aldolase"/>
    <property type="match status" value="1"/>
</dbReference>
<dbReference type="PANTHER" id="PTHR30304:SF0">
    <property type="entry name" value="D-TAGATOSE-1,6-BISPHOSPHATE ALDOLASE SUBUNIT GATY-RELATED"/>
    <property type="match status" value="1"/>
</dbReference>
<sequence>MKHINEYIRHAAFQKRIVPGFNVFGYEDSLAIVRAAEQANAPILLMVNRDARRVMNIRHWGALLSSIANQARVPVGVHLDHCTELKSIQLAIENGFSSVMYDGSKLPLNENIANTHQVVCLAREKGVAVEGEVGAVPYDDLGETSSEMTSPEEAWQFCQESHADWLAVSVGNIHRLHAGKAKLDFTRLESIESLCQIPLVIHGASGISSVDIKKIKEHQVAKVNIGTALRRAFGETLRQSVQENPAVYDRLTLFEKPAQQLEKVAYEIICQLK</sequence>
<dbReference type="PIRSF" id="PIRSF001359">
    <property type="entry name" value="F_bP_aldolase_II"/>
    <property type="match status" value="1"/>
</dbReference>
<comment type="caution">
    <text evidence="2">The sequence shown here is derived from an EMBL/GenBank/DDBJ whole genome shotgun (WGS) entry which is preliminary data.</text>
</comment>
<reference evidence="2 3" key="1">
    <citation type="submission" date="2024-04" db="EMBL/GenBank/DDBJ databases">
        <title>Genome sequencing and metabolic network reconstruction of aminoacids and betaine degradation by Anoxynatronum sibiricum.</title>
        <authorList>
            <person name="Detkova E.N."/>
            <person name="Boltjanskaja Y.V."/>
            <person name="Mardanov A.V."/>
            <person name="Kevbrin V."/>
        </authorList>
    </citation>
    <scope>NUCLEOTIDE SEQUENCE [LARGE SCALE GENOMIC DNA]</scope>
    <source>
        <strain evidence="2 3">Z-7981</strain>
    </source>
</reference>
<accession>A0ABU9VVA3</accession>
<dbReference type="Proteomes" id="UP001407405">
    <property type="component" value="Unassembled WGS sequence"/>
</dbReference>
<comment type="cofactor">
    <cofactor evidence="1">
        <name>Zn(2+)</name>
        <dbReference type="ChEBI" id="CHEBI:29105"/>
    </cofactor>
</comment>
<dbReference type="Pfam" id="PF01116">
    <property type="entry name" value="F_bP_aldolase"/>
    <property type="match status" value="1"/>
</dbReference>
<dbReference type="InterPro" id="IPR050246">
    <property type="entry name" value="Class_II_FBP_aldolase"/>
</dbReference>
<dbReference type="EC" id="4.1.2.13" evidence="2"/>